<dbReference type="CDD" id="cd17317">
    <property type="entry name" value="MFS_SLC22"/>
    <property type="match status" value="1"/>
</dbReference>
<evidence type="ECO:0000256" key="6">
    <source>
        <dbReference type="SAM" id="Phobius"/>
    </source>
</evidence>
<dbReference type="Pfam" id="PF00083">
    <property type="entry name" value="Sugar_tr"/>
    <property type="match status" value="1"/>
</dbReference>
<accession>A0A0A9W5W9</accession>
<dbReference type="GO" id="GO:0022857">
    <property type="term" value="F:transmembrane transporter activity"/>
    <property type="evidence" value="ECO:0007669"/>
    <property type="project" value="InterPro"/>
</dbReference>
<feature type="transmembrane region" description="Helical" evidence="6">
    <location>
        <begin position="167"/>
        <end position="190"/>
    </location>
</feature>
<feature type="transmembrane region" description="Helical" evidence="6">
    <location>
        <begin position="382"/>
        <end position="403"/>
    </location>
</feature>
<keyword evidence="2 6" id="KW-0812">Transmembrane</keyword>
<dbReference type="EMBL" id="GDHC01002608">
    <property type="protein sequence ID" value="JAQ16021.1"/>
    <property type="molecule type" value="Transcribed_RNA"/>
</dbReference>
<protein>
    <submittedName>
        <fullName evidence="8">Organic cation transporter-like protein</fullName>
    </submittedName>
</protein>
<evidence type="ECO:0000256" key="1">
    <source>
        <dbReference type="ARBA" id="ARBA00004141"/>
    </source>
</evidence>
<dbReference type="EMBL" id="GBHO01043349">
    <property type="protein sequence ID" value="JAG00255.1"/>
    <property type="molecule type" value="Transcribed_RNA"/>
</dbReference>
<evidence type="ECO:0000256" key="5">
    <source>
        <dbReference type="SAM" id="MobiDB-lite"/>
    </source>
</evidence>
<feature type="transmembrane region" description="Helical" evidence="6">
    <location>
        <begin position="20"/>
        <end position="41"/>
    </location>
</feature>
<dbReference type="InterPro" id="IPR020846">
    <property type="entry name" value="MFS_dom"/>
</dbReference>
<feature type="transmembrane region" description="Helical" evidence="6">
    <location>
        <begin position="439"/>
        <end position="459"/>
    </location>
</feature>
<sequence>MMDLDSILREVGQFGRYQIFVFTLLFFSIVYTTFFSLTFVFTASDLQYRCLVPQCESANDTKYNSPWVNRSIPYENGNVAKCLRYAPISGHENDTSCSDEDFNPNVTEKCSNYVFATQENSIAREFGLLCEENKWKLAAVGTINNIGQFIGMTIIGILSDKFGRKSALIAAMMLSGAMGILRSFAPSYIWFMTFELLDAIIASGTYSACFIIAMEITGPDKRVFGGAFTACCYSFGEILMAVVAMYVQDWRWYLRVLYAPGFLFIFYIWLVPESIRWLLANKKYDKACTLIKRISHVNKKPLSPETKKMLKALKSSENEITKELDVSSSGGSNDEKVTPLRSVLRSKIMLFRIFICSFCWATNAFVYYGLALNSVAINGDKYVNFILAALSEIPAYVLSALVLGRLGRRVTQSGSLAVSGLALLTFCFIPKGMKTLTLLLYLLGKSSITMSFTVLYVLASEMFPTNARHSLMGTCSMIARVGSMTAPLMPLLQAYVNPVLVYASTALTAAVMVLFLPETQGTDLPDNVEQAERIGSRASVTDSNADVKKSNGEPTKC</sequence>
<feature type="compositionally biased region" description="Basic and acidic residues" evidence="5">
    <location>
        <begin position="545"/>
        <end position="557"/>
    </location>
</feature>
<feature type="transmembrane region" description="Helical" evidence="6">
    <location>
        <begin position="196"/>
        <end position="216"/>
    </location>
</feature>
<reference evidence="10" key="4">
    <citation type="journal article" date="2016" name="Gigascience">
        <title>De novo construction of an expanded transcriptome assembly for the western tarnished plant bug, Lygus hesperus.</title>
        <authorList>
            <person name="Tassone E.E."/>
            <person name="Geib S.M."/>
            <person name="Hall B."/>
            <person name="Fabrick J.A."/>
            <person name="Brent C.S."/>
            <person name="Hull J.J."/>
        </authorList>
    </citation>
    <scope>NUCLEOTIDE SEQUENCE</scope>
</reference>
<dbReference type="InterPro" id="IPR005828">
    <property type="entry name" value="MFS_sugar_transport-like"/>
</dbReference>
<keyword evidence="4 6" id="KW-0472">Membrane</keyword>
<proteinExistence type="predicted"/>
<dbReference type="PROSITE" id="PS50850">
    <property type="entry name" value="MFS"/>
    <property type="match status" value="1"/>
</dbReference>
<feature type="transmembrane region" description="Helical" evidence="6">
    <location>
        <begin position="349"/>
        <end position="370"/>
    </location>
</feature>
<dbReference type="GO" id="GO:0016020">
    <property type="term" value="C:membrane"/>
    <property type="evidence" value="ECO:0007669"/>
    <property type="project" value="UniProtKB-SubCell"/>
</dbReference>
<evidence type="ECO:0000256" key="4">
    <source>
        <dbReference type="ARBA" id="ARBA00023136"/>
    </source>
</evidence>
<evidence type="ECO:0000313" key="9">
    <source>
        <dbReference type="EMBL" id="JAG55129.1"/>
    </source>
</evidence>
<evidence type="ECO:0000256" key="2">
    <source>
        <dbReference type="ARBA" id="ARBA00022692"/>
    </source>
</evidence>
<dbReference type="AlphaFoldDB" id="A0A0A9W5W9"/>
<organism evidence="8">
    <name type="scientific">Lygus hesperus</name>
    <name type="common">Western plant bug</name>
    <dbReference type="NCBI Taxonomy" id="30085"/>
    <lineage>
        <taxon>Eukaryota</taxon>
        <taxon>Metazoa</taxon>
        <taxon>Ecdysozoa</taxon>
        <taxon>Arthropoda</taxon>
        <taxon>Hexapoda</taxon>
        <taxon>Insecta</taxon>
        <taxon>Pterygota</taxon>
        <taxon>Neoptera</taxon>
        <taxon>Paraneoptera</taxon>
        <taxon>Hemiptera</taxon>
        <taxon>Heteroptera</taxon>
        <taxon>Panheteroptera</taxon>
        <taxon>Cimicomorpha</taxon>
        <taxon>Miridae</taxon>
        <taxon>Mirini</taxon>
        <taxon>Lygus</taxon>
    </lineage>
</organism>
<dbReference type="PANTHER" id="PTHR24064">
    <property type="entry name" value="SOLUTE CARRIER FAMILY 22 MEMBER"/>
    <property type="match status" value="1"/>
</dbReference>
<reference evidence="8" key="1">
    <citation type="journal article" date="2014" name="PLoS ONE">
        <title>Transcriptome-Based Identification of ABC Transporters in the Western Tarnished Plant Bug Lygus hesperus.</title>
        <authorList>
            <person name="Hull J.J."/>
            <person name="Chaney K."/>
            <person name="Geib S.M."/>
            <person name="Fabrick J.A."/>
            <person name="Brent C.S."/>
            <person name="Walsh D."/>
            <person name="Lavine L.C."/>
        </authorList>
    </citation>
    <scope>NUCLEOTIDE SEQUENCE</scope>
</reference>
<keyword evidence="3 6" id="KW-1133">Transmembrane helix</keyword>
<feature type="transmembrane region" description="Helical" evidence="6">
    <location>
        <begin position="223"/>
        <end position="246"/>
    </location>
</feature>
<reference evidence="8" key="2">
    <citation type="submission" date="2014-07" db="EMBL/GenBank/DDBJ databases">
        <authorList>
            <person name="Hull J."/>
        </authorList>
    </citation>
    <scope>NUCLEOTIDE SEQUENCE</scope>
</reference>
<evidence type="ECO:0000259" key="7">
    <source>
        <dbReference type="PROSITE" id="PS50850"/>
    </source>
</evidence>
<dbReference type="PROSITE" id="PS00216">
    <property type="entry name" value="SUGAR_TRANSPORT_1"/>
    <property type="match status" value="1"/>
</dbReference>
<dbReference type="InterPro" id="IPR036259">
    <property type="entry name" value="MFS_trans_sf"/>
</dbReference>
<dbReference type="EMBL" id="GBRD01010695">
    <property type="protein sequence ID" value="JAG55129.1"/>
    <property type="molecule type" value="Transcribed_RNA"/>
</dbReference>
<gene>
    <name evidence="8" type="primary">Orct2_1</name>
    <name evidence="8" type="ORF">CM83_40819</name>
    <name evidence="10" type="ORF">g.64164</name>
</gene>
<dbReference type="SUPFAM" id="SSF103473">
    <property type="entry name" value="MFS general substrate transporter"/>
    <property type="match status" value="1"/>
</dbReference>
<dbReference type="Gene3D" id="1.20.1250.20">
    <property type="entry name" value="MFS general substrate transporter like domains"/>
    <property type="match status" value="1"/>
</dbReference>
<feature type="transmembrane region" description="Helical" evidence="6">
    <location>
        <begin position="252"/>
        <end position="272"/>
    </location>
</feature>
<reference evidence="9" key="3">
    <citation type="submission" date="2014-09" db="EMBL/GenBank/DDBJ databases">
        <authorList>
            <person name="Magalhaes I.L.F."/>
            <person name="Oliveira U."/>
            <person name="Santos F.R."/>
            <person name="Vidigal T.H.D.A."/>
            <person name="Brescovit A.D."/>
            <person name="Santos A.J."/>
        </authorList>
    </citation>
    <scope>NUCLEOTIDE SEQUENCE</scope>
</reference>
<feature type="domain" description="Major facilitator superfamily (MFS) profile" evidence="7">
    <location>
        <begin position="28"/>
        <end position="521"/>
    </location>
</feature>
<name>A0A0A9W5W9_LYGHE</name>
<evidence type="ECO:0000313" key="8">
    <source>
        <dbReference type="EMBL" id="JAG00255.1"/>
    </source>
</evidence>
<dbReference type="EMBL" id="GBRD01010694">
    <property type="protein sequence ID" value="JAG55130.1"/>
    <property type="molecule type" value="Transcribed_RNA"/>
</dbReference>
<feature type="transmembrane region" description="Helical" evidence="6">
    <location>
        <begin position="495"/>
        <end position="516"/>
    </location>
</feature>
<evidence type="ECO:0000256" key="3">
    <source>
        <dbReference type="ARBA" id="ARBA00022989"/>
    </source>
</evidence>
<feature type="region of interest" description="Disordered" evidence="5">
    <location>
        <begin position="534"/>
        <end position="557"/>
    </location>
</feature>
<dbReference type="InterPro" id="IPR005829">
    <property type="entry name" value="Sugar_transporter_CS"/>
</dbReference>
<comment type="subcellular location">
    <subcellularLocation>
        <location evidence="1">Membrane</location>
        <topology evidence="1">Multi-pass membrane protein</topology>
    </subcellularLocation>
</comment>
<evidence type="ECO:0000313" key="10">
    <source>
        <dbReference type="EMBL" id="JAQ16021.1"/>
    </source>
</evidence>